<comment type="pathway">
    <text evidence="1 8">Amino-acid biosynthesis; L-lysine biosynthesis via DAP pathway; (S)-tetrahydrodipicolinate from L-aspartate: step 1/4.</text>
</comment>
<comment type="similarity">
    <text evidence="2 7">Belongs to the aspartokinase family.</text>
</comment>
<evidence type="ECO:0000313" key="10">
    <source>
        <dbReference type="EMBL" id="MBF5026584.1"/>
    </source>
</evidence>
<keyword evidence="5 7" id="KW-0418">Kinase</keyword>
<dbReference type="InterPro" id="IPR042199">
    <property type="entry name" value="AsparK_Bifunc_asparK/hSer_DH"/>
</dbReference>
<dbReference type="Proteomes" id="UP000694480">
    <property type="component" value="Unassembled WGS sequence"/>
</dbReference>
<evidence type="ECO:0000256" key="8">
    <source>
        <dbReference type="RuleBase" id="RU004249"/>
    </source>
</evidence>
<comment type="pathway">
    <text evidence="8">Amino-acid biosynthesis; L-threonine biosynthesis; L-threonine from L-aspartate: step 1/5.</text>
</comment>
<dbReference type="PANTHER" id="PTHR21499:SF59">
    <property type="entry name" value="ASPARTOKINASE"/>
    <property type="match status" value="1"/>
</dbReference>
<comment type="pathway">
    <text evidence="8">Amino-acid biosynthesis; L-methionine biosynthesis via de novo pathway; L-homoserine from L-aspartate: step 1/3.</text>
</comment>
<dbReference type="GO" id="GO:0004072">
    <property type="term" value="F:aspartate kinase activity"/>
    <property type="evidence" value="ECO:0007669"/>
    <property type="project" value="UniProtKB-EC"/>
</dbReference>
<dbReference type="GO" id="GO:0009090">
    <property type="term" value="P:homoserine biosynthetic process"/>
    <property type="evidence" value="ECO:0007669"/>
    <property type="project" value="TreeGrafter"/>
</dbReference>
<dbReference type="SUPFAM" id="SSF53633">
    <property type="entry name" value="Carbamate kinase-like"/>
    <property type="match status" value="1"/>
</dbReference>
<dbReference type="GO" id="GO:0005524">
    <property type="term" value="F:ATP binding"/>
    <property type="evidence" value="ECO:0007669"/>
    <property type="project" value="UniProtKB-KW"/>
</dbReference>
<keyword evidence="8" id="KW-0028">Amino-acid biosynthesis</keyword>
<comment type="caution">
    <text evidence="10">The sequence shown here is derived from an EMBL/GenBank/DDBJ whole genome shotgun (WGS) entry which is preliminary data.</text>
</comment>
<keyword evidence="3 7" id="KW-0808">Transferase</keyword>
<sequence>MEVFKFGGASVCDASGVRNVGKVLKYSTGKDILIVVSAMGKTTNAMEKVVEEYLNGSSYLTTLAEIEFQHQQIITELFGSSSSTLQQLKEKFNLARVFLDTNRSSNYDFVYDQVVSVGEFVSSLILSRYLDQVGISNQLLDAREYIKASSEYREAGVDWALTQERISQIEPRGIYVTQGFIGSESNNFTVTLGREGSDYSASIFAYCLNAMAVTVWKDVPGVLNADPRHFSETQLMPLLSYSDAIEMAYFGASVIHPKTIQPLQQKKIPFFVKSFLEPQKAGTKVQEEEVLSPVETFILKENQHLLSLSSLDFSFVTEEHLSYIIARIVFYKIKISLIQNTAISLQLCVGDKYHNLALLVEELKTKFEVEVTSDVQLFTVRNYKASTLDKYYSGRNVLLEQMSKRTLQLVCKK</sequence>
<evidence type="ECO:0000259" key="9">
    <source>
        <dbReference type="Pfam" id="PF00696"/>
    </source>
</evidence>
<dbReference type="AlphaFoldDB" id="A0A930YUG1"/>
<dbReference type="RefSeq" id="WP_194738518.1">
    <property type="nucleotide sequence ID" value="NZ_JADKYY010000002.1"/>
</dbReference>
<dbReference type="InterPro" id="IPR036393">
    <property type="entry name" value="AceGlu_kinase-like_sf"/>
</dbReference>
<keyword evidence="11" id="KW-1185">Reference proteome</keyword>
<evidence type="ECO:0000256" key="3">
    <source>
        <dbReference type="ARBA" id="ARBA00022679"/>
    </source>
</evidence>
<dbReference type="PANTHER" id="PTHR21499">
    <property type="entry name" value="ASPARTATE KINASE"/>
    <property type="match status" value="1"/>
</dbReference>
<evidence type="ECO:0000256" key="5">
    <source>
        <dbReference type="ARBA" id="ARBA00022777"/>
    </source>
</evidence>
<evidence type="ECO:0000256" key="6">
    <source>
        <dbReference type="ARBA" id="ARBA00022840"/>
    </source>
</evidence>
<evidence type="ECO:0000313" key="11">
    <source>
        <dbReference type="Proteomes" id="UP000694480"/>
    </source>
</evidence>
<gene>
    <name evidence="10" type="ORF">IC612_02075</name>
</gene>
<reference evidence="10" key="1">
    <citation type="submission" date="2020-11" db="EMBL/GenBank/DDBJ databases">
        <title>Genome seq and assembly of Planobacterium sp.</title>
        <authorList>
            <person name="Chhetri G."/>
        </authorList>
    </citation>
    <scope>NUCLEOTIDE SEQUENCE</scope>
    <source>
        <strain evidence="10">GCR5</strain>
    </source>
</reference>
<evidence type="ECO:0000256" key="7">
    <source>
        <dbReference type="RuleBase" id="RU003448"/>
    </source>
</evidence>
<dbReference type="EMBL" id="JADKYY010000002">
    <property type="protein sequence ID" value="MBF5026584.1"/>
    <property type="molecule type" value="Genomic_DNA"/>
</dbReference>
<proteinExistence type="inferred from homology"/>
<dbReference type="InterPro" id="IPR001048">
    <property type="entry name" value="Asp/Glu/Uridylate_kinase"/>
</dbReference>
<keyword evidence="4" id="KW-0547">Nucleotide-binding</keyword>
<dbReference type="InterPro" id="IPR001341">
    <property type="entry name" value="Asp_kinase"/>
</dbReference>
<name>A0A930YUG1_9FLAO</name>
<keyword evidence="6" id="KW-0067">ATP-binding</keyword>
<dbReference type="GO" id="GO:0005829">
    <property type="term" value="C:cytosol"/>
    <property type="evidence" value="ECO:0007669"/>
    <property type="project" value="TreeGrafter"/>
</dbReference>
<feature type="domain" description="Aspartate/glutamate/uridylate kinase" evidence="9">
    <location>
        <begin position="3"/>
        <end position="273"/>
    </location>
</feature>
<dbReference type="Pfam" id="PF00696">
    <property type="entry name" value="AA_kinase"/>
    <property type="match status" value="1"/>
</dbReference>
<dbReference type="Gene3D" id="1.20.120.1320">
    <property type="entry name" value="Aspartokinase, catalytic domain"/>
    <property type="match status" value="1"/>
</dbReference>
<dbReference type="NCBIfam" id="TIGR00657">
    <property type="entry name" value="asp_kinases"/>
    <property type="match status" value="1"/>
</dbReference>
<evidence type="ECO:0000256" key="4">
    <source>
        <dbReference type="ARBA" id="ARBA00022741"/>
    </source>
</evidence>
<comment type="catalytic activity">
    <reaction evidence="7">
        <text>L-aspartate + ATP = 4-phospho-L-aspartate + ADP</text>
        <dbReference type="Rhea" id="RHEA:23776"/>
        <dbReference type="ChEBI" id="CHEBI:29991"/>
        <dbReference type="ChEBI" id="CHEBI:30616"/>
        <dbReference type="ChEBI" id="CHEBI:57535"/>
        <dbReference type="ChEBI" id="CHEBI:456216"/>
        <dbReference type="EC" id="2.7.2.4"/>
    </reaction>
</comment>
<accession>A0A930YUG1</accession>
<protein>
    <recommendedName>
        <fullName evidence="7">Aspartokinase</fullName>
        <ecNumber evidence="7">2.7.2.4</ecNumber>
    </recommendedName>
</protein>
<dbReference type="Gene3D" id="3.40.1160.10">
    <property type="entry name" value="Acetylglutamate kinase-like"/>
    <property type="match status" value="1"/>
</dbReference>
<dbReference type="GO" id="GO:0009089">
    <property type="term" value="P:lysine biosynthetic process via diaminopimelate"/>
    <property type="evidence" value="ECO:0007669"/>
    <property type="project" value="TreeGrafter"/>
</dbReference>
<dbReference type="EC" id="2.7.2.4" evidence="7"/>
<organism evidence="10 11">
    <name type="scientific">Planobacterium oryzisoli</name>
    <dbReference type="NCBI Taxonomy" id="2771435"/>
    <lineage>
        <taxon>Bacteria</taxon>
        <taxon>Pseudomonadati</taxon>
        <taxon>Bacteroidota</taxon>
        <taxon>Flavobacteriia</taxon>
        <taxon>Flavobacteriales</taxon>
        <taxon>Weeksellaceae</taxon>
        <taxon>Chryseobacterium group</taxon>
        <taxon>Chryseobacterium</taxon>
    </lineage>
</organism>
<evidence type="ECO:0000256" key="1">
    <source>
        <dbReference type="ARBA" id="ARBA00004766"/>
    </source>
</evidence>
<evidence type="ECO:0000256" key="2">
    <source>
        <dbReference type="ARBA" id="ARBA00010122"/>
    </source>
</evidence>